<accession>A0A2I2KR79</accession>
<reference evidence="2 3" key="1">
    <citation type="submission" date="2017-06" db="EMBL/GenBank/DDBJ databases">
        <authorList>
            <person name="Kim H.J."/>
            <person name="Triplett B.A."/>
        </authorList>
    </citation>
    <scope>NUCLEOTIDE SEQUENCE [LARGE SCALE GENOMIC DNA]</scope>
    <source>
        <strain evidence="2">FRACA_ARgP5</strain>
    </source>
</reference>
<evidence type="ECO:0000259" key="1">
    <source>
        <dbReference type="Pfam" id="PF13577"/>
    </source>
</evidence>
<dbReference type="Gene3D" id="3.10.450.50">
    <property type="match status" value="1"/>
</dbReference>
<organism evidence="2 3">
    <name type="scientific">Frankia canadensis</name>
    <dbReference type="NCBI Taxonomy" id="1836972"/>
    <lineage>
        <taxon>Bacteria</taxon>
        <taxon>Bacillati</taxon>
        <taxon>Actinomycetota</taxon>
        <taxon>Actinomycetes</taxon>
        <taxon>Frankiales</taxon>
        <taxon>Frankiaceae</taxon>
        <taxon>Frankia</taxon>
    </lineage>
</organism>
<dbReference type="RefSeq" id="WP_101831902.1">
    <property type="nucleotide sequence ID" value="NZ_FZMO01000142.1"/>
</dbReference>
<dbReference type="OrthoDB" id="4326028at2"/>
<keyword evidence="3" id="KW-1185">Reference proteome</keyword>
<proteinExistence type="predicted"/>
<feature type="domain" description="SnoaL-like" evidence="1">
    <location>
        <begin position="7"/>
        <end position="148"/>
    </location>
</feature>
<dbReference type="InterPro" id="IPR037401">
    <property type="entry name" value="SnoaL-like"/>
</dbReference>
<dbReference type="SUPFAM" id="SSF54427">
    <property type="entry name" value="NTF2-like"/>
    <property type="match status" value="1"/>
</dbReference>
<evidence type="ECO:0000313" key="3">
    <source>
        <dbReference type="Proteomes" id="UP000234331"/>
    </source>
</evidence>
<dbReference type="InterPro" id="IPR032710">
    <property type="entry name" value="NTF2-like_dom_sf"/>
</dbReference>
<dbReference type="AlphaFoldDB" id="A0A2I2KR79"/>
<protein>
    <recommendedName>
        <fullName evidence="1">SnoaL-like domain-containing protein</fullName>
    </recommendedName>
</protein>
<dbReference type="Pfam" id="PF13577">
    <property type="entry name" value="SnoaL_4"/>
    <property type="match status" value="1"/>
</dbReference>
<name>A0A2I2KR79_9ACTN</name>
<sequence>MTTVLDRLEAERAILRTHHRFFHLADARDYEQLGRRCFTADAFIEYRIMPGPPQRFIGRDAFVDFMVAGRPPAHPSYRLAGPAVAHTSAPPDIDWSRGRPRLTGHATVWHWAAARTVAGRARPADWTTIGLVEDAYREDGGQWLIAHRLITPAAGLVATGSAPGTGRPTAR</sequence>
<dbReference type="EMBL" id="FZMO01000142">
    <property type="protein sequence ID" value="SNQ48175.1"/>
    <property type="molecule type" value="Genomic_DNA"/>
</dbReference>
<dbReference type="Proteomes" id="UP000234331">
    <property type="component" value="Unassembled WGS sequence"/>
</dbReference>
<gene>
    <name evidence="2" type="ORF">FRACA_2260002</name>
</gene>
<evidence type="ECO:0000313" key="2">
    <source>
        <dbReference type="EMBL" id="SNQ48175.1"/>
    </source>
</evidence>